<dbReference type="Proteomes" id="UP000265515">
    <property type="component" value="Unassembled WGS sequence"/>
</dbReference>
<organism evidence="3 4">
    <name type="scientific">Chara braunii</name>
    <name type="common">Braun's stonewort</name>
    <dbReference type="NCBI Taxonomy" id="69332"/>
    <lineage>
        <taxon>Eukaryota</taxon>
        <taxon>Viridiplantae</taxon>
        <taxon>Streptophyta</taxon>
        <taxon>Charophyceae</taxon>
        <taxon>Charales</taxon>
        <taxon>Characeae</taxon>
        <taxon>Chara</taxon>
    </lineage>
</organism>
<dbReference type="Pfam" id="PF00078">
    <property type="entry name" value="RVT_1"/>
    <property type="match status" value="1"/>
</dbReference>
<name>A0A388LQW1_CHABU</name>
<dbReference type="InterPro" id="IPR000477">
    <property type="entry name" value="RT_dom"/>
</dbReference>
<feature type="region of interest" description="Disordered" evidence="1">
    <location>
        <begin position="249"/>
        <end position="369"/>
    </location>
</feature>
<dbReference type="Gene3D" id="1.25.40.10">
    <property type="entry name" value="Tetratricopeptide repeat domain"/>
    <property type="match status" value="1"/>
</dbReference>
<keyword evidence="4" id="KW-1185">Reference proteome</keyword>
<evidence type="ECO:0000313" key="4">
    <source>
        <dbReference type="Proteomes" id="UP000265515"/>
    </source>
</evidence>
<dbReference type="PANTHER" id="PTHR19446">
    <property type="entry name" value="REVERSE TRANSCRIPTASES"/>
    <property type="match status" value="1"/>
</dbReference>
<protein>
    <recommendedName>
        <fullName evidence="2">Reverse transcriptase domain-containing protein</fullName>
    </recommendedName>
</protein>
<accession>A0A388LQW1</accession>
<dbReference type="CDD" id="cd01650">
    <property type="entry name" value="RT_nLTR_like"/>
    <property type="match status" value="1"/>
</dbReference>
<dbReference type="AlphaFoldDB" id="A0A388LQW1"/>
<feature type="compositionally biased region" description="Polar residues" evidence="1">
    <location>
        <begin position="303"/>
        <end position="318"/>
    </location>
</feature>
<dbReference type="OrthoDB" id="1872379at2759"/>
<dbReference type="InterPro" id="IPR011990">
    <property type="entry name" value="TPR-like_helical_dom_sf"/>
</dbReference>
<dbReference type="EMBL" id="BFEA01000485">
    <property type="protein sequence ID" value="GBG84645.1"/>
    <property type="molecule type" value="Genomic_DNA"/>
</dbReference>
<evidence type="ECO:0000256" key="1">
    <source>
        <dbReference type="SAM" id="MobiDB-lite"/>
    </source>
</evidence>
<evidence type="ECO:0000313" key="3">
    <source>
        <dbReference type="EMBL" id="GBG84645.1"/>
    </source>
</evidence>
<dbReference type="Gramene" id="GBG84645">
    <property type="protein sequence ID" value="GBG84645"/>
    <property type="gene ID" value="CBR_g39021"/>
</dbReference>
<dbReference type="SUPFAM" id="SSF48452">
    <property type="entry name" value="TPR-like"/>
    <property type="match status" value="1"/>
</dbReference>
<dbReference type="STRING" id="69332.A0A388LQW1"/>
<sequence>MIELRHPFEDAAPTACTAVGMLKYANLYYEDILRTRRLNEEVDTDLSQQSDMWEDTSVQLSTAAKLDMDRPVTLEELTQTVKTMARGKSPEVDGLTVEFYSANWGVFGPLLVELYNEVLVGGRLGKGMTHGVITLLFKKGDKSVVKNWRPMSLLNVSYKILAKSLARRLSKHLPKLVENDQGAFVQRRSIFNNYVTAIETLEIVQSEGLDTAVLLLDLEKAYDKMEVLLNRVRRNSDITAQWRGVQGKSIGGRPVCKSPEEPAGSRSSPQQSFAAASDRPAQKGQSGADRDCDHSSDPFFNSLPMSAQAQSSVGQTGESEAMGEDALDPFGFMLGGKGKQAETRDPDPASQRPTDAGPRKTESSAPVPTSIDDLFGFVWSVEGQEQPTHITAQQHSAPSASADPFMGVDWIFDAPSPVNHPDVKEGAPSAQQQHSDPFLNMFSSGFSSGGPLPPNTTTTARGEEYGTTGMSSSDPATNRAGGNMAGTSSAANPVEEEEDPDGVMQPPSGLSLPAAKRRGEKFFRHGNFAEALKYFTWVLMLADVRGPMGVEFFGTADILLKRAACYNGIGSYRKAVQDCTKLVSNSGLDLHNS</sequence>
<feature type="compositionally biased region" description="Polar residues" evidence="1">
    <location>
        <begin position="265"/>
        <end position="274"/>
    </location>
</feature>
<comment type="caution">
    <text evidence="3">The sequence shown here is derived from an EMBL/GenBank/DDBJ whole genome shotgun (WGS) entry which is preliminary data.</text>
</comment>
<feature type="region of interest" description="Disordered" evidence="1">
    <location>
        <begin position="416"/>
        <end position="513"/>
    </location>
</feature>
<gene>
    <name evidence="3" type="ORF">CBR_g39021</name>
</gene>
<proteinExistence type="predicted"/>
<feature type="domain" description="Reverse transcriptase" evidence="2">
    <location>
        <begin position="141"/>
        <end position="226"/>
    </location>
</feature>
<reference evidence="3 4" key="1">
    <citation type="journal article" date="2018" name="Cell">
        <title>The Chara Genome: Secondary Complexity and Implications for Plant Terrestrialization.</title>
        <authorList>
            <person name="Nishiyama T."/>
            <person name="Sakayama H."/>
            <person name="Vries J.D."/>
            <person name="Buschmann H."/>
            <person name="Saint-Marcoux D."/>
            <person name="Ullrich K.K."/>
            <person name="Haas F.B."/>
            <person name="Vanderstraeten L."/>
            <person name="Becker D."/>
            <person name="Lang D."/>
            <person name="Vosolsobe S."/>
            <person name="Rombauts S."/>
            <person name="Wilhelmsson P.K.I."/>
            <person name="Janitza P."/>
            <person name="Kern R."/>
            <person name="Heyl A."/>
            <person name="Rumpler F."/>
            <person name="Villalobos L.I.A.C."/>
            <person name="Clay J.M."/>
            <person name="Skokan R."/>
            <person name="Toyoda A."/>
            <person name="Suzuki Y."/>
            <person name="Kagoshima H."/>
            <person name="Schijlen E."/>
            <person name="Tajeshwar N."/>
            <person name="Catarino B."/>
            <person name="Hetherington A.J."/>
            <person name="Saltykova A."/>
            <person name="Bonnot C."/>
            <person name="Breuninger H."/>
            <person name="Symeonidi A."/>
            <person name="Radhakrishnan G.V."/>
            <person name="Van Nieuwerburgh F."/>
            <person name="Deforce D."/>
            <person name="Chang C."/>
            <person name="Karol K.G."/>
            <person name="Hedrich R."/>
            <person name="Ulvskov P."/>
            <person name="Glockner G."/>
            <person name="Delwiche C.F."/>
            <person name="Petrasek J."/>
            <person name="Van de Peer Y."/>
            <person name="Friml J."/>
            <person name="Beilby M."/>
            <person name="Dolan L."/>
            <person name="Kohara Y."/>
            <person name="Sugano S."/>
            <person name="Fujiyama A."/>
            <person name="Delaux P.-M."/>
            <person name="Quint M."/>
            <person name="TheiBen G."/>
            <person name="Hagemann M."/>
            <person name="Harholt J."/>
            <person name="Dunand C."/>
            <person name="Zachgo S."/>
            <person name="Langdale J."/>
            <person name="Maumus F."/>
            <person name="Straeten D.V.D."/>
            <person name="Gould S.B."/>
            <person name="Rensing S.A."/>
        </authorList>
    </citation>
    <scope>NUCLEOTIDE SEQUENCE [LARGE SCALE GENOMIC DNA]</scope>
    <source>
        <strain evidence="3 4">S276</strain>
    </source>
</reference>
<evidence type="ECO:0000259" key="2">
    <source>
        <dbReference type="Pfam" id="PF00078"/>
    </source>
</evidence>